<dbReference type="RefSeq" id="WP_352557192.1">
    <property type="nucleotide sequence ID" value="NZ_JAMYQB010000005.1"/>
</dbReference>
<evidence type="ECO:0000313" key="3">
    <source>
        <dbReference type="Proteomes" id="UP001433071"/>
    </source>
</evidence>
<gene>
    <name evidence="2" type="ORF">NKI36_08760</name>
</gene>
<protein>
    <submittedName>
        <fullName evidence="2">Uncharacterized protein</fullName>
    </submittedName>
</protein>
<reference evidence="2 3" key="1">
    <citation type="journal article" date="2024" name="Proc. Natl. Acad. Sci. U.S.A.">
        <title>The evolutionary genomics of adaptation to stress in wild rhizobium bacteria.</title>
        <authorList>
            <person name="Kehlet-Delgado H."/>
            <person name="Montoya A.P."/>
            <person name="Jensen K.T."/>
            <person name="Wendlandt C.E."/>
            <person name="Dexheimer C."/>
            <person name="Roberts M."/>
            <person name="Torres Martinez L."/>
            <person name="Friesen M.L."/>
            <person name="Griffitts J.S."/>
            <person name="Porter S.S."/>
        </authorList>
    </citation>
    <scope>NUCLEOTIDE SEQUENCE [LARGE SCALE GENOMIC DNA]</scope>
    <source>
        <strain evidence="2 3">M0641</strain>
    </source>
</reference>
<proteinExistence type="predicted"/>
<comment type="caution">
    <text evidence="2">The sequence shown here is derived from an EMBL/GenBank/DDBJ whole genome shotgun (WGS) entry which is preliminary data.</text>
</comment>
<sequence>MSLYTDIYSRYEREVLELLPALEQWWSEIASVKRGKTARDDRWPLGLSGHPRFIAIYRRYMLEILRLNDEHERKADEPHLSKQELWEKGKTDDGDRVAKPQSILIEDLIQRNPALRDHFQYFMFIPIGADDFGELYGEG</sequence>
<name>A0ABV1YWJ8_9HYPH</name>
<feature type="region of interest" description="Disordered" evidence="1">
    <location>
        <begin position="73"/>
        <end position="96"/>
    </location>
</feature>
<organism evidence="2 3">
    <name type="scientific">Mesorhizobium caraganae</name>
    <dbReference type="NCBI Taxonomy" id="483206"/>
    <lineage>
        <taxon>Bacteria</taxon>
        <taxon>Pseudomonadati</taxon>
        <taxon>Pseudomonadota</taxon>
        <taxon>Alphaproteobacteria</taxon>
        <taxon>Hyphomicrobiales</taxon>
        <taxon>Phyllobacteriaceae</taxon>
        <taxon>Mesorhizobium</taxon>
    </lineage>
</organism>
<evidence type="ECO:0000256" key="1">
    <source>
        <dbReference type="SAM" id="MobiDB-lite"/>
    </source>
</evidence>
<dbReference type="EMBL" id="JAMYQB010000005">
    <property type="protein sequence ID" value="MER9404140.1"/>
    <property type="molecule type" value="Genomic_DNA"/>
</dbReference>
<evidence type="ECO:0000313" key="2">
    <source>
        <dbReference type="EMBL" id="MER9404140.1"/>
    </source>
</evidence>
<accession>A0ABV1YWJ8</accession>
<dbReference type="Proteomes" id="UP001433071">
    <property type="component" value="Unassembled WGS sequence"/>
</dbReference>
<keyword evidence="3" id="KW-1185">Reference proteome</keyword>